<dbReference type="SUPFAM" id="SSF46785">
    <property type="entry name" value="Winged helix' DNA-binding domain"/>
    <property type="match status" value="1"/>
</dbReference>
<keyword evidence="2" id="KW-1185">Reference proteome</keyword>
<protein>
    <recommendedName>
        <fullName evidence="3">MarR family transcriptional regulator</fullName>
    </recommendedName>
</protein>
<dbReference type="EMBL" id="AWGB01000074">
    <property type="protein sequence ID" value="ESQ82789.1"/>
    <property type="molecule type" value="Genomic_DNA"/>
</dbReference>
<dbReference type="Gene3D" id="1.10.10.10">
    <property type="entry name" value="Winged helix-like DNA-binding domain superfamily/Winged helix DNA-binding domain"/>
    <property type="match status" value="1"/>
</dbReference>
<accession>V4P6P2</accession>
<sequence length="182" mass="19849">MCINAIVDDGKTGCKNITALLFIFMAAPHRTLGTLLRHLVENLDEAVEGAYVEAGLDYRPRYTPVLRSLMELGPSSIKALAKHAGLTHSAASQTIAQMARTDVVDLRRGVDQREQVVSMTAKAEAMIPVLKRIWLNVNTAADALDAELAFPISRILEEAIDALERRPFGDRIAAAAMTPEIL</sequence>
<dbReference type="AlphaFoldDB" id="V4P6P2"/>
<name>V4P6P2_9CAUL</name>
<gene>
    <name evidence="1" type="ORF">ABENE_20785</name>
</gene>
<dbReference type="InterPro" id="IPR036390">
    <property type="entry name" value="WH_DNA-bd_sf"/>
</dbReference>
<organism evidence="1 2">
    <name type="scientific">Asticcacaulis benevestitus DSM 16100 = ATCC BAA-896</name>
    <dbReference type="NCBI Taxonomy" id="1121022"/>
    <lineage>
        <taxon>Bacteria</taxon>
        <taxon>Pseudomonadati</taxon>
        <taxon>Pseudomonadota</taxon>
        <taxon>Alphaproteobacteria</taxon>
        <taxon>Caulobacterales</taxon>
        <taxon>Caulobacteraceae</taxon>
        <taxon>Asticcacaulis</taxon>
    </lineage>
</organism>
<proteinExistence type="predicted"/>
<reference evidence="1 2" key="1">
    <citation type="journal article" date="2014" name="Nature">
        <title>Sequential evolution of bacterial morphology by co-option of a developmental regulator.</title>
        <authorList>
            <person name="Jiang C."/>
            <person name="Brown P.J."/>
            <person name="Ducret A."/>
            <person name="Brun Y.V."/>
        </authorList>
    </citation>
    <scope>NUCLEOTIDE SEQUENCE [LARGE SCALE GENOMIC DNA]</scope>
    <source>
        <strain evidence="1 2">DSM 16100</strain>
    </source>
</reference>
<dbReference type="InterPro" id="IPR036388">
    <property type="entry name" value="WH-like_DNA-bd_sf"/>
</dbReference>
<comment type="caution">
    <text evidence="1">The sequence shown here is derived from an EMBL/GenBank/DDBJ whole genome shotgun (WGS) entry which is preliminary data.</text>
</comment>
<dbReference type="Proteomes" id="UP000017837">
    <property type="component" value="Unassembled WGS sequence"/>
</dbReference>
<dbReference type="STRING" id="1121022.GCA_000376105_04112"/>
<evidence type="ECO:0000313" key="2">
    <source>
        <dbReference type="Proteomes" id="UP000017837"/>
    </source>
</evidence>
<dbReference type="eggNOG" id="COG1846">
    <property type="taxonomic scope" value="Bacteria"/>
</dbReference>
<dbReference type="PATRIC" id="fig|1121022.4.peg.4258"/>
<dbReference type="RefSeq" id="WP_018083790.1">
    <property type="nucleotide sequence ID" value="NZ_AQWM01000044.1"/>
</dbReference>
<evidence type="ECO:0008006" key="3">
    <source>
        <dbReference type="Google" id="ProtNLM"/>
    </source>
</evidence>
<evidence type="ECO:0000313" key="1">
    <source>
        <dbReference type="EMBL" id="ESQ82789.1"/>
    </source>
</evidence>